<gene>
    <name evidence="1" type="ORF">M9H77_08363</name>
</gene>
<organism evidence="1 2">
    <name type="scientific">Catharanthus roseus</name>
    <name type="common">Madagascar periwinkle</name>
    <name type="synonym">Vinca rosea</name>
    <dbReference type="NCBI Taxonomy" id="4058"/>
    <lineage>
        <taxon>Eukaryota</taxon>
        <taxon>Viridiplantae</taxon>
        <taxon>Streptophyta</taxon>
        <taxon>Embryophyta</taxon>
        <taxon>Tracheophyta</taxon>
        <taxon>Spermatophyta</taxon>
        <taxon>Magnoliopsida</taxon>
        <taxon>eudicotyledons</taxon>
        <taxon>Gunneridae</taxon>
        <taxon>Pentapetalae</taxon>
        <taxon>asterids</taxon>
        <taxon>lamiids</taxon>
        <taxon>Gentianales</taxon>
        <taxon>Apocynaceae</taxon>
        <taxon>Rauvolfioideae</taxon>
        <taxon>Vinceae</taxon>
        <taxon>Catharanthinae</taxon>
        <taxon>Catharanthus</taxon>
    </lineage>
</organism>
<comment type="caution">
    <text evidence="1">The sequence shown here is derived from an EMBL/GenBank/DDBJ whole genome shotgun (WGS) entry which is preliminary data.</text>
</comment>
<evidence type="ECO:0000313" key="2">
    <source>
        <dbReference type="Proteomes" id="UP001060085"/>
    </source>
</evidence>
<evidence type="ECO:0000313" key="1">
    <source>
        <dbReference type="EMBL" id="KAI5677413.1"/>
    </source>
</evidence>
<name>A0ACC0BXZ0_CATRO</name>
<dbReference type="Proteomes" id="UP001060085">
    <property type="component" value="Linkage Group LG02"/>
</dbReference>
<sequence length="263" mass="28733">MLLQENFIRPLYDRLPFLSFSFGQVVLRSNSSHVPLLPRLPLPHSMKDDGPNPLKMIKALEGVSSIYDNLTSVKKALNRSEKLCISPERGLQKAIRTDSLKIRPFSFSELNRAPLANTSSTVSPRIDHSPSLPSRSSSLNIHGSVQEPVIRSLGCIIMVSAIKLDLDPDVLMTAINHVLSNLPLESVRNAIHSGLFENIEGTPTDVFSSIIDSASTSSSVQDSARSTAIQPVPIDLESNPPEDLDIRSNGPKLLKWIIGASII</sequence>
<protein>
    <submittedName>
        <fullName evidence="1">Uncharacterized protein</fullName>
    </submittedName>
</protein>
<reference evidence="2" key="1">
    <citation type="journal article" date="2023" name="Nat. Plants">
        <title>Single-cell RNA sequencing provides a high-resolution roadmap for understanding the multicellular compartmentation of specialized metabolism.</title>
        <authorList>
            <person name="Sun S."/>
            <person name="Shen X."/>
            <person name="Li Y."/>
            <person name="Li Y."/>
            <person name="Wang S."/>
            <person name="Li R."/>
            <person name="Zhang H."/>
            <person name="Shen G."/>
            <person name="Guo B."/>
            <person name="Wei J."/>
            <person name="Xu J."/>
            <person name="St-Pierre B."/>
            <person name="Chen S."/>
            <person name="Sun C."/>
        </authorList>
    </citation>
    <scope>NUCLEOTIDE SEQUENCE [LARGE SCALE GENOMIC DNA]</scope>
</reference>
<accession>A0ACC0BXZ0</accession>
<keyword evidence="2" id="KW-1185">Reference proteome</keyword>
<dbReference type="EMBL" id="CM044702">
    <property type="protein sequence ID" value="KAI5677413.1"/>
    <property type="molecule type" value="Genomic_DNA"/>
</dbReference>
<proteinExistence type="predicted"/>